<protein>
    <submittedName>
        <fullName evidence="5">Transcriptional regulator, AraC family</fullName>
    </submittedName>
</protein>
<dbReference type="PROSITE" id="PS01124">
    <property type="entry name" value="HTH_ARAC_FAMILY_2"/>
    <property type="match status" value="1"/>
</dbReference>
<evidence type="ECO:0000256" key="1">
    <source>
        <dbReference type="ARBA" id="ARBA00023015"/>
    </source>
</evidence>
<name>A0A1G8F2B8_9BACI</name>
<feature type="domain" description="HTH araC/xylS-type" evidence="4">
    <location>
        <begin position="192"/>
        <end position="290"/>
    </location>
</feature>
<dbReference type="Pfam" id="PF02311">
    <property type="entry name" value="AraC_binding"/>
    <property type="match status" value="1"/>
</dbReference>
<dbReference type="Proteomes" id="UP000199163">
    <property type="component" value="Unassembled WGS sequence"/>
</dbReference>
<dbReference type="Gene3D" id="1.10.10.60">
    <property type="entry name" value="Homeodomain-like"/>
    <property type="match status" value="2"/>
</dbReference>
<sequence length="302" mass="34406">MELKNFVSGKIILNESVHRLEQNGAVFNIHYWGAMPNHYNTLRHKHSFFEVCYVVEGEGSYIDGNDIYPLQKNTMFLSRPDVSHQIKSESGLFLLVVAFELMESESSDQWISNIESAKQCPRVILEAEEETVPVLLWKALLIQAAKPDQGFVKEGLKHLAANLIFSILYSFVPISQGEKRQDLPAPASQLLKQVIVYIRDNLSGSLKLKDVAGHFHISSRHLSRLFVSEAGVSYSDFIQNERIKKAATLLKTTDLSTHEIAEKTGYSSVHYFTRVFTSIMRDPPGRFRSLYTNLKTQEFTDY</sequence>
<dbReference type="PANTHER" id="PTHR43280">
    <property type="entry name" value="ARAC-FAMILY TRANSCRIPTIONAL REGULATOR"/>
    <property type="match status" value="1"/>
</dbReference>
<organism evidence="5 6">
    <name type="scientific">Alteribacillus persepolensis</name>
    <dbReference type="NCBI Taxonomy" id="568899"/>
    <lineage>
        <taxon>Bacteria</taxon>
        <taxon>Bacillati</taxon>
        <taxon>Bacillota</taxon>
        <taxon>Bacilli</taxon>
        <taxon>Bacillales</taxon>
        <taxon>Bacillaceae</taxon>
        <taxon>Alteribacillus</taxon>
    </lineage>
</organism>
<dbReference type="InterPro" id="IPR014710">
    <property type="entry name" value="RmlC-like_jellyroll"/>
</dbReference>
<accession>A0A1G8F2B8</accession>
<dbReference type="OrthoDB" id="247151at2"/>
<dbReference type="GO" id="GO:0043565">
    <property type="term" value="F:sequence-specific DNA binding"/>
    <property type="evidence" value="ECO:0007669"/>
    <property type="project" value="InterPro"/>
</dbReference>
<dbReference type="SUPFAM" id="SSF46689">
    <property type="entry name" value="Homeodomain-like"/>
    <property type="match status" value="2"/>
</dbReference>
<gene>
    <name evidence="5" type="ORF">SAMN05192534_1116</name>
</gene>
<keyword evidence="6" id="KW-1185">Reference proteome</keyword>
<dbReference type="CDD" id="cd02208">
    <property type="entry name" value="cupin_RmlC-like"/>
    <property type="match status" value="1"/>
</dbReference>
<dbReference type="AlphaFoldDB" id="A0A1G8F2B8"/>
<dbReference type="InterPro" id="IPR009057">
    <property type="entry name" value="Homeodomain-like_sf"/>
</dbReference>
<evidence type="ECO:0000313" key="5">
    <source>
        <dbReference type="EMBL" id="SDH76248.1"/>
    </source>
</evidence>
<keyword evidence="1" id="KW-0805">Transcription regulation</keyword>
<dbReference type="Gene3D" id="2.60.120.10">
    <property type="entry name" value="Jelly Rolls"/>
    <property type="match status" value="1"/>
</dbReference>
<evidence type="ECO:0000259" key="4">
    <source>
        <dbReference type="PROSITE" id="PS01124"/>
    </source>
</evidence>
<dbReference type="PANTHER" id="PTHR43280:SF28">
    <property type="entry name" value="HTH-TYPE TRANSCRIPTIONAL ACTIVATOR RHAS"/>
    <property type="match status" value="1"/>
</dbReference>
<dbReference type="GO" id="GO:0003700">
    <property type="term" value="F:DNA-binding transcription factor activity"/>
    <property type="evidence" value="ECO:0007669"/>
    <property type="project" value="InterPro"/>
</dbReference>
<dbReference type="SUPFAM" id="SSF51182">
    <property type="entry name" value="RmlC-like cupins"/>
    <property type="match status" value="1"/>
</dbReference>
<dbReference type="SMART" id="SM00342">
    <property type="entry name" value="HTH_ARAC"/>
    <property type="match status" value="1"/>
</dbReference>
<dbReference type="InterPro" id="IPR018060">
    <property type="entry name" value="HTH_AraC"/>
</dbReference>
<proteinExistence type="predicted"/>
<dbReference type="STRING" id="568899.SAMN05192534_1116"/>
<dbReference type="InterPro" id="IPR011051">
    <property type="entry name" value="RmlC_Cupin_sf"/>
</dbReference>
<dbReference type="Pfam" id="PF12833">
    <property type="entry name" value="HTH_18"/>
    <property type="match status" value="1"/>
</dbReference>
<dbReference type="EMBL" id="FNDK01000011">
    <property type="protein sequence ID" value="SDH76248.1"/>
    <property type="molecule type" value="Genomic_DNA"/>
</dbReference>
<keyword evidence="3" id="KW-0804">Transcription</keyword>
<dbReference type="InterPro" id="IPR003313">
    <property type="entry name" value="AraC-bd"/>
</dbReference>
<dbReference type="RefSeq" id="WP_091273556.1">
    <property type="nucleotide sequence ID" value="NZ_FNDK01000011.1"/>
</dbReference>
<evidence type="ECO:0000256" key="2">
    <source>
        <dbReference type="ARBA" id="ARBA00023125"/>
    </source>
</evidence>
<reference evidence="5 6" key="1">
    <citation type="submission" date="2016-10" db="EMBL/GenBank/DDBJ databases">
        <authorList>
            <person name="de Groot N.N."/>
        </authorList>
    </citation>
    <scope>NUCLEOTIDE SEQUENCE [LARGE SCALE GENOMIC DNA]</scope>
    <source>
        <strain evidence="5 6">DSM 21632</strain>
    </source>
</reference>
<evidence type="ECO:0000313" key="6">
    <source>
        <dbReference type="Proteomes" id="UP000199163"/>
    </source>
</evidence>
<keyword evidence="2" id="KW-0238">DNA-binding</keyword>
<evidence type="ECO:0000256" key="3">
    <source>
        <dbReference type="ARBA" id="ARBA00023163"/>
    </source>
</evidence>